<evidence type="ECO:0000256" key="1">
    <source>
        <dbReference type="SAM" id="MobiDB-lite"/>
    </source>
</evidence>
<dbReference type="AlphaFoldDB" id="A0A6M3XX50"/>
<reference evidence="2" key="1">
    <citation type="submission" date="2020-03" db="EMBL/GenBank/DDBJ databases">
        <title>The deep terrestrial virosphere.</title>
        <authorList>
            <person name="Holmfeldt K."/>
            <person name="Nilsson E."/>
            <person name="Simone D."/>
            <person name="Lopez-Fernandez M."/>
            <person name="Wu X."/>
            <person name="de Brujin I."/>
            <person name="Lundin D."/>
            <person name="Andersson A."/>
            <person name="Bertilsson S."/>
            <person name="Dopson M."/>
        </authorList>
    </citation>
    <scope>NUCLEOTIDE SEQUENCE</scope>
    <source>
        <strain evidence="2">TM448B02465</strain>
    </source>
</reference>
<proteinExistence type="predicted"/>
<feature type="region of interest" description="Disordered" evidence="1">
    <location>
        <begin position="161"/>
        <end position="185"/>
    </location>
</feature>
<organism evidence="2">
    <name type="scientific">viral metagenome</name>
    <dbReference type="NCBI Taxonomy" id="1070528"/>
    <lineage>
        <taxon>unclassified sequences</taxon>
        <taxon>metagenomes</taxon>
        <taxon>organismal metagenomes</taxon>
    </lineage>
</organism>
<sequence>MTTHKKYDLPYMPFYVGDWRKAPDIRALTLEERALWFEMLCLMWESPRRGYLTVDGETPIDDKTLARMIGEDSSVITEIKQVLASVSIYSVEETTGIIYNRRMVKDENIRLSKSIAGKLGMESRYKDKKKEGFCYNTSANKQPNKSLTNIEYEYESISDIDSASKDKDKRGEFQERGESDRKSPVKAISSTKQFIDWYCQEYQSRFGEKYIMSGAKEGSIIKGLLTSISLEDLQDKTIKFFESTDDFILRAGFTIGVFKSQINKLHPVRQAFSQLPEKTRKNIAAYQSIAKKEGWND</sequence>
<gene>
    <name evidence="2" type="ORF">TM448B02465_0005</name>
</gene>
<evidence type="ECO:0000313" key="2">
    <source>
        <dbReference type="EMBL" id="QJI01324.1"/>
    </source>
</evidence>
<protein>
    <submittedName>
        <fullName evidence="2">Uncharacterized protein</fullName>
    </submittedName>
</protein>
<feature type="compositionally biased region" description="Basic and acidic residues" evidence="1">
    <location>
        <begin position="162"/>
        <end position="183"/>
    </location>
</feature>
<dbReference type="EMBL" id="MT144915">
    <property type="protein sequence ID" value="QJI01324.1"/>
    <property type="molecule type" value="Genomic_DNA"/>
</dbReference>
<accession>A0A6M3XX50</accession>
<name>A0A6M3XX50_9ZZZZ</name>